<evidence type="ECO:0000259" key="6">
    <source>
        <dbReference type="Pfam" id="PF04542"/>
    </source>
</evidence>
<evidence type="ECO:0000256" key="1">
    <source>
        <dbReference type="ARBA" id="ARBA00010641"/>
    </source>
</evidence>
<keyword evidence="10" id="KW-1185">Reference proteome</keyword>
<feature type="domain" description="RNA polymerase sigma factor 70 region 4 type 2" evidence="7">
    <location>
        <begin position="114"/>
        <end position="166"/>
    </location>
</feature>
<keyword evidence="3" id="KW-0731">Sigma factor</keyword>
<dbReference type="Gene3D" id="1.10.1740.10">
    <property type="match status" value="1"/>
</dbReference>
<dbReference type="InterPro" id="IPR013325">
    <property type="entry name" value="RNA_pol_sigma_r2"/>
</dbReference>
<evidence type="ECO:0000256" key="5">
    <source>
        <dbReference type="SAM" id="MobiDB-lite"/>
    </source>
</evidence>
<organism evidence="9 10">
    <name type="scientific">Georgenia deserti</name>
    <dbReference type="NCBI Taxonomy" id="2093781"/>
    <lineage>
        <taxon>Bacteria</taxon>
        <taxon>Bacillati</taxon>
        <taxon>Actinomycetota</taxon>
        <taxon>Actinomycetes</taxon>
        <taxon>Micrococcales</taxon>
        <taxon>Bogoriellaceae</taxon>
        <taxon>Georgenia</taxon>
    </lineage>
</organism>
<name>A0ABW4L6X8_9MICO</name>
<evidence type="ECO:0000256" key="4">
    <source>
        <dbReference type="ARBA" id="ARBA00023163"/>
    </source>
</evidence>
<protein>
    <submittedName>
        <fullName evidence="9">RNA polymerase sigma factor</fullName>
    </submittedName>
</protein>
<dbReference type="Gene3D" id="1.10.10.10">
    <property type="entry name" value="Winged helix-like DNA-binding domain superfamily/Winged helix DNA-binding domain"/>
    <property type="match status" value="1"/>
</dbReference>
<dbReference type="SUPFAM" id="SSF88946">
    <property type="entry name" value="Sigma2 domain of RNA polymerase sigma factors"/>
    <property type="match status" value="1"/>
</dbReference>
<feature type="domain" description="RNA polymerase sigma-70 region 2" evidence="6">
    <location>
        <begin position="10"/>
        <end position="74"/>
    </location>
</feature>
<dbReference type="Pfam" id="PF20239">
    <property type="entry name" value="DUF6596"/>
    <property type="match status" value="1"/>
</dbReference>
<dbReference type="RefSeq" id="WP_388008135.1">
    <property type="nucleotide sequence ID" value="NZ_JBHUEE010000007.1"/>
</dbReference>
<dbReference type="Pfam" id="PF08281">
    <property type="entry name" value="Sigma70_r4_2"/>
    <property type="match status" value="1"/>
</dbReference>
<keyword evidence="4" id="KW-0804">Transcription</keyword>
<dbReference type="PANTHER" id="PTHR47756:SF2">
    <property type="entry name" value="BLL6612 PROTEIN"/>
    <property type="match status" value="1"/>
</dbReference>
<keyword evidence="2" id="KW-0805">Transcription regulation</keyword>
<feature type="domain" description="DUF6596" evidence="8">
    <location>
        <begin position="184"/>
        <end position="284"/>
    </location>
</feature>
<dbReference type="InterPro" id="IPR036388">
    <property type="entry name" value="WH-like_DNA-bd_sf"/>
</dbReference>
<proteinExistence type="inferred from homology"/>
<evidence type="ECO:0000256" key="2">
    <source>
        <dbReference type="ARBA" id="ARBA00023015"/>
    </source>
</evidence>
<feature type="compositionally biased region" description="Basic and acidic residues" evidence="5">
    <location>
        <begin position="418"/>
        <end position="428"/>
    </location>
</feature>
<comment type="similarity">
    <text evidence="1">Belongs to the sigma-70 factor family. ECF subfamily.</text>
</comment>
<evidence type="ECO:0000259" key="7">
    <source>
        <dbReference type="Pfam" id="PF08281"/>
    </source>
</evidence>
<gene>
    <name evidence="9" type="ORF">ACFSE6_13770</name>
</gene>
<dbReference type="InterPro" id="IPR014284">
    <property type="entry name" value="RNA_pol_sigma-70_dom"/>
</dbReference>
<dbReference type="Proteomes" id="UP001597277">
    <property type="component" value="Unassembled WGS sequence"/>
</dbReference>
<feature type="compositionally biased region" description="Basic and acidic residues" evidence="5">
    <location>
        <begin position="77"/>
        <end position="98"/>
    </location>
</feature>
<dbReference type="InterPro" id="IPR046531">
    <property type="entry name" value="DUF6596"/>
</dbReference>
<dbReference type="InterPro" id="IPR013324">
    <property type="entry name" value="RNA_pol_sigma_r3/r4-like"/>
</dbReference>
<dbReference type="SUPFAM" id="SSF88659">
    <property type="entry name" value="Sigma3 and sigma4 domains of RNA polymerase sigma factors"/>
    <property type="match status" value="1"/>
</dbReference>
<evidence type="ECO:0000313" key="9">
    <source>
        <dbReference type="EMBL" id="MFD1718909.1"/>
    </source>
</evidence>
<reference evidence="10" key="1">
    <citation type="journal article" date="2019" name="Int. J. Syst. Evol. Microbiol.">
        <title>The Global Catalogue of Microorganisms (GCM) 10K type strain sequencing project: providing services to taxonomists for standard genome sequencing and annotation.</title>
        <authorList>
            <consortium name="The Broad Institute Genomics Platform"/>
            <consortium name="The Broad Institute Genome Sequencing Center for Infectious Disease"/>
            <person name="Wu L."/>
            <person name="Ma J."/>
        </authorList>
    </citation>
    <scope>NUCLEOTIDE SEQUENCE [LARGE SCALE GENOMIC DNA]</scope>
    <source>
        <strain evidence="10">JCM 17130</strain>
    </source>
</reference>
<dbReference type="InterPro" id="IPR007627">
    <property type="entry name" value="RNA_pol_sigma70_r2"/>
</dbReference>
<evidence type="ECO:0000259" key="8">
    <source>
        <dbReference type="Pfam" id="PF20239"/>
    </source>
</evidence>
<comment type="caution">
    <text evidence="9">The sequence shown here is derived from an EMBL/GenBank/DDBJ whole genome shotgun (WGS) entry which is preliminary data.</text>
</comment>
<dbReference type="Pfam" id="PF04542">
    <property type="entry name" value="Sigma70_r2"/>
    <property type="match status" value="1"/>
</dbReference>
<evidence type="ECO:0000256" key="3">
    <source>
        <dbReference type="ARBA" id="ARBA00023082"/>
    </source>
</evidence>
<sequence length="428" mass="47125">MSERLEDVWRREVPHVLGALVRRYGHFDDAEDAIQEALLAAARQWPADGVPDEPRAWLVRVAARRLIDQLRSERARAAREEADGVRRPADAERVDGPADARPAGTTGDDDTLRLLILCCHPALTPSSQVALTLRAVAGLTTAQVAAAFLVPETTMAQRISRAKQTLRRHGARFELPTRETSLERVAAVAHVLYSAFTEGHTRTDGAELVDVSLTAEAIRLTRDLHALMPEDDEVTGALALMLLTDARRTARVDPSGDLVPLEQQDRALWDRAAIAEGVALIERVLPSGPVGPFQLQAAIAAVHDEAEVWAETDWMQISVLYRMLEQVAPSPSVRLNRAVAVGMAHRPQDGLELVEELLATPAMRRHHRAHAVRAHLLERVGRADEASREYAEAARLTTSIPEQRYLNRRANAASRTVEGPRPDPAEES</sequence>
<dbReference type="NCBIfam" id="TIGR02937">
    <property type="entry name" value="sigma70-ECF"/>
    <property type="match status" value="1"/>
</dbReference>
<evidence type="ECO:0000313" key="10">
    <source>
        <dbReference type="Proteomes" id="UP001597277"/>
    </source>
</evidence>
<feature type="region of interest" description="Disordered" evidence="5">
    <location>
        <begin position="405"/>
        <end position="428"/>
    </location>
</feature>
<dbReference type="EMBL" id="JBHUEE010000007">
    <property type="protein sequence ID" value="MFD1718909.1"/>
    <property type="molecule type" value="Genomic_DNA"/>
</dbReference>
<feature type="region of interest" description="Disordered" evidence="5">
    <location>
        <begin position="77"/>
        <end position="106"/>
    </location>
</feature>
<dbReference type="InterPro" id="IPR013249">
    <property type="entry name" value="RNA_pol_sigma70_r4_t2"/>
</dbReference>
<accession>A0ABW4L6X8</accession>
<dbReference type="PANTHER" id="PTHR47756">
    <property type="entry name" value="BLL6612 PROTEIN-RELATED"/>
    <property type="match status" value="1"/>
</dbReference>